<keyword evidence="4" id="KW-1185">Reference proteome</keyword>
<feature type="coiled-coil region" evidence="1">
    <location>
        <begin position="389"/>
        <end position="416"/>
    </location>
</feature>
<dbReference type="GO" id="GO:0016740">
    <property type="term" value="F:transferase activity"/>
    <property type="evidence" value="ECO:0007669"/>
    <property type="project" value="UniProtKB-KW"/>
</dbReference>
<keyword evidence="3" id="KW-0808">Transferase</keyword>
<dbReference type="OrthoDB" id="66964at2759"/>
<keyword evidence="1" id="KW-0175">Coiled coil</keyword>
<dbReference type="GeneID" id="31016357"/>
<dbReference type="Proteomes" id="UP000183809">
    <property type="component" value="Unassembled WGS sequence"/>
</dbReference>
<comment type="caution">
    <text evidence="3">The sequence shown here is derived from an EMBL/GenBank/DDBJ whole genome shotgun (WGS) entry which is preliminary data.</text>
</comment>
<dbReference type="AlphaFoldDB" id="A0A1J9QTS6"/>
<dbReference type="RefSeq" id="XP_020128061.1">
    <property type="nucleotide sequence ID" value="XM_020276096.1"/>
</dbReference>
<dbReference type="EMBL" id="MNUE01000044">
    <property type="protein sequence ID" value="OJD31801.1"/>
    <property type="molecule type" value="Genomic_DNA"/>
</dbReference>
<reference evidence="3 4" key="1">
    <citation type="submission" date="2016-10" db="EMBL/GenBank/DDBJ databases">
        <title>Proteomics and genomics reveal pathogen-plant mechanisms compatible with a hemibiotrophic lifestyle of Diplodia corticola.</title>
        <authorList>
            <person name="Fernandes I."/>
            <person name="De Jonge R."/>
            <person name="Van De Peer Y."/>
            <person name="Devreese B."/>
            <person name="Alves A."/>
            <person name="Esteves A.C."/>
        </authorList>
    </citation>
    <scope>NUCLEOTIDE SEQUENCE [LARGE SCALE GENOMIC DNA]</scope>
    <source>
        <strain evidence="3 4">CBS 112549</strain>
    </source>
</reference>
<proteinExistence type="predicted"/>
<dbReference type="STRING" id="236234.A0A1J9QTS6"/>
<accession>A0A1J9QTS6</accession>
<sequence length="419" mass="45512">MKRFCDQLRLAMFSVTACFPKNALWIMPTLVTESRNTLSARELAGDPLRAQRVQAQPISNQPPPPLQPRPLTTQTNIGLCKHCSDLTMLPPIAPAVLERNPKFKALHEDISQNKLNPDASTKDVKKQRLVDEARNELNIKRTDLAKKRILKTSLGNLSARSANLPDELHEVITIVAAQLNGQIPSCDREILQEDVDYFTAHITPISRALSTHLHRTALQLCRIATTTTSQQQQQQQQNPTAQLPPTAQHHQSDLAAATASLAAHRTALADAAAATRAAQTRVVEAAVRVLEQTVHGSAARAARARAEHLAAVARGVELKMGVVALTASVSRDGGGGELERAVEGYARWLREEGEELGHRRAIAEDRLRGFEGEEAAGGGGGGGGGGGLLREIARRYAEVEEEIARVAGEVERLERERGL</sequence>
<feature type="region of interest" description="Disordered" evidence="2">
    <location>
        <begin position="230"/>
        <end position="250"/>
    </location>
</feature>
<gene>
    <name evidence="3" type="ORF">BKCO1_4400040</name>
</gene>
<evidence type="ECO:0000256" key="1">
    <source>
        <dbReference type="SAM" id="Coils"/>
    </source>
</evidence>
<protein>
    <submittedName>
        <fullName evidence="3">Galactosyl transferase</fullName>
    </submittedName>
</protein>
<evidence type="ECO:0000313" key="4">
    <source>
        <dbReference type="Proteomes" id="UP000183809"/>
    </source>
</evidence>
<evidence type="ECO:0000256" key="2">
    <source>
        <dbReference type="SAM" id="MobiDB-lite"/>
    </source>
</evidence>
<evidence type="ECO:0000313" key="3">
    <source>
        <dbReference type="EMBL" id="OJD31801.1"/>
    </source>
</evidence>
<organism evidence="3 4">
    <name type="scientific">Diplodia corticola</name>
    <dbReference type="NCBI Taxonomy" id="236234"/>
    <lineage>
        <taxon>Eukaryota</taxon>
        <taxon>Fungi</taxon>
        <taxon>Dikarya</taxon>
        <taxon>Ascomycota</taxon>
        <taxon>Pezizomycotina</taxon>
        <taxon>Dothideomycetes</taxon>
        <taxon>Dothideomycetes incertae sedis</taxon>
        <taxon>Botryosphaeriales</taxon>
        <taxon>Botryosphaeriaceae</taxon>
        <taxon>Diplodia</taxon>
    </lineage>
</organism>
<name>A0A1J9QTS6_9PEZI</name>